<accession>A0A8X7W3R8</accession>
<reference evidence="1 2" key="1">
    <citation type="submission" date="2020-02" db="EMBL/GenBank/DDBJ databases">
        <authorList>
            <person name="Ma Q."/>
            <person name="Huang Y."/>
            <person name="Song X."/>
            <person name="Pei D."/>
        </authorList>
    </citation>
    <scope>NUCLEOTIDE SEQUENCE [LARGE SCALE GENOMIC DNA]</scope>
    <source>
        <strain evidence="1">Sxm20200214</strain>
        <tissue evidence="1">Leaf</tissue>
    </source>
</reference>
<dbReference type="AlphaFoldDB" id="A0A8X7W3R8"/>
<protein>
    <submittedName>
        <fullName evidence="1">Uncharacterized protein</fullName>
    </submittedName>
</protein>
<dbReference type="Proteomes" id="UP000886595">
    <property type="component" value="Unassembled WGS sequence"/>
</dbReference>
<gene>
    <name evidence="1" type="ORF">Bca52824_014918</name>
</gene>
<organism evidence="1 2">
    <name type="scientific">Brassica carinata</name>
    <name type="common">Ethiopian mustard</name>
    <name type="synonym">Abyssinian cabbage</name>
    <dbReference type="NCBI Taxonomy" id="52824"/>
    <lineage>
        <taxon>Eukaryota</taxon>
        <taxon>Viridiplantae</taxon>
        <taxon>Streptophyta</taxon>
        <taxon>Embryophyta</taxon>
        <taxon>Tracheophyta</taxon>
        <taxon>Spermatophyta</taxon>
        <taxon>Magnoliopsida</taxon>
        <taxon>eudicotyledons</taxon>
        <taxon>Gunneridae</taxon>
        <taxon>Pentapetalae</taxon>
        <taxon>rosids</taxon>
        <taxon>malvids</taxon>
        <taxon>Brassicales</taxon>
        <taxon>Brassicaceae</taxon>
        <taxon>Brassiceae</taxon>
        <taxon>Brassica</taxon>
    </lineage>
</organism>
<comment type="caution">
    <text evidence="1">The sequence shown here is derived from an EMBL/GenBank/DDBJ whole genome shotgun (WGS) entry which is preliminary data.</text>
</comment>
<sequence>MSPFLDAFSSPETAEHFTERMARMKEDPELKPILDDIDAGGPSAMMKWLGEAMGMPIAGLPGEKDVLHK</sequence>
<proteinExistence type="predicted"/>
<evidence type="ECO:0000313" key="1">
    <source>
        <dbReference type="EMBL" id="KAG2321705.1"/>
    </source>
</evidence>
<name>A0A8X7W3R8_BRACI</name>
<evidence type="ECO:0000313" key="2">
    <source>
        <dbReference type="Proteomes" id="UP000886595"/>
    </source>
</evidence>
<dbReference type="OrthoDB" id="1680309at2759"/>
<keyword evidence="2" id="KW-1185">Reference proteome</keyword>
<dbReference type="EMBL" id="JAAMPC010000003">
    <property type="protein sequence ID" value="KAG2321705.1"/>
    <property type="molecule type" value="Genomic_DNA"/>
</dbReference>